<accession>A0A1G1Y0F0</accession>
<dbReference type="Gene3D" id="3.90.79.10">
    <property type="entry name" value="Nucleoside Triphosphate Pyrophosphohydrolase"/>
    <property type="match status" value="1"/>
</dbReference>
<dbReference type="EMBL" id="MHIC01000013">
    <property type="protein sequence ID" value="OGY45664.1"/>
    <property type="molecule type" value="Genomic_DNA"/>
</dbReference>
<evidence type="ECO:0000313" key="3">
    <source>
        <dbReference type="Proteomes" id="UP000176241"/>
    </source>
</evidence>
<comment type="caution">
    <text evidence="2">The sequence shown here is derived from an EMBL/GenBank/DDBJ whole genome shotgun (WGS) entry which is preliminary data.</text>
</comment>
<sequence>MGNILRKRHLVDRSGHTTEKGFEVLRLLLENARMRSERLPLETWKELGRGGGIFVPVPIEMVISCDRGRGREIFLARRPATDPDFPGLLHVPGVYLKPGEEMFDTCQRIAKDELPGITVTEVIDVIGTSNNRRNPRFHDFSAITVVRYIGEPESSTDGGWYLLNEQPPENMISWHRTSLWPQIQTWAFFSE</sequence>
<dbReference type="InterPro" id="IPR015797">
    <property type="entry name" value="NUDIX_hydrolase-like_dom_sf"/>
</dbReference>
<reference evidence="2 3" key="1">
    <citation type="journal article" date="2016" name="Nat. Commun.">
        <title>Thousands of microbial genomes shed light on interconnected biogeochemical processes in an aquifer system.</title>
        <authorList>
            <person name="Anantharaman K."/>
            <person name="Brown C.T."/>
            <person name="Hug L.A."/>
            <person name="Sharon I."/>
            <person name="Castelle C.J."/>
            <person name="Probst A.J."/>
            <person name="Thomas B.C."/>
            <person name="Singh A."/>
            <person name="Wilkins M.J."/>
            <person name="Karaoz U."/>
            <person name="Brodie E.L."/>
            <person name="Williams K.H."/>
            <person name="Hubbard S.S."/>
            <person name="Banfield J.F."/>
        </authorList>
    </citation>
    <scope>NUCLEOTIDE SEQUENCE [LARGE SCALE GENOMIC DNA]</scope>
</reference>
<dbReference type="AlphaFoldDB" id="A0A1G1Y0F0"/>
<dbReference type="InterPro" id="IPR000086">
    <property type="entry name" value="NUDIX_hydrolase_dom"/>
</dbReference>
<protein>
    <recommendedName>
        <fullName evidence="1">Nudix hydrolase domain-containing protein</fullName>
    </recommendedName>
</protein>
<organism evidence="2 3">
    <name type="scientific">Candidatus Buchananbacteria bacterium RIFCSPHIGHO2_01_FULL_39_8</name>
    <dbReference type="NCBI Taxonomy" id="1797533"/>
    <lineage>
        <taxon>Bacteria</taxon>
        <taxon>Candidatus Buchananiibacteriota</taxon>
    </lineage>
</organism>
<feature type="domain" description="Nudix hydrolase" evidence="1">
    <location>
        <begin position="66"/>
        <end position="165"/>
    </location>
</feature>
<dbReference type="Pfam" id="PF00293">
    <property type="entry name" value="NUDIX"/>
    <property type="match status" value="1"/>
</dbReference>
<dbReference type="SUPFAM" id="SSF55811">
    <property type="entry name" value="Nudix"/>
    <property type="match status" value="1"/>
</dbReference>
<gene>
    <name evidence="2" type="ORF">A2731_03690</name>
</gene>
<evidence type="ECO:0000313" key="2">
    <source>
        <dbReference type="EMBL" id="OGY45664.1"/>
    </source>
</evidence>
<name>A0A1G1Y0F0_9BACT</name>
<evidence type="ECO:0000259" key="1">
    <source>
        <dbReference type="Pfam" id="PF00293"/>
    </source>
</evidence>
<dbReference type="Proteomes" id="UP000176241">
    <property type="component" value="Unassembled WGS sequence"/>
</dbReference>
<proteinExistence type="predicted"/>
<dbReference type="STRING" id="1797533.A2731_03690"/>